<gene>
    <name evidence="4" type="ORF">IW254_000293</name>
</gene>
<dbReference type="EMBL" id="JADOUE010000001">
    <property type="protein sequence ID" value="MBG6121324.1"/>
    <property type="molecule type" value="Genomic_DNA"/>
</dbReference>
<keyword evidence="2" id="KW-0812">Transmembrane</keyword>
<dbReference type="AlphaFoldDB" id="A0A931DYG5"/>
<evidence type="ECO:0000259" key="3">
    <source>
        <dbReference type="PROSITE" id="PS50240"/>
    </source>
</evidence>
<dbReference type="Proteomes" id="UP000658613">
    <property type="component" value="Unassembled WGS sequence"/>
</dbReference>
<dbReference type="InterPro" id="IPR001314">
    <property type="entry name" value="Peptidase_S1A"/>
</dbReference>
<feature type="domain" description="Peptidase S1" evidence="3">
    <location>
        <begin position="55"/>
        <end position="254"/>
    </location>
</feature>
<dbReference type="Pfam" id="PF00089">
    <property type="entry name" value="Trypsin"/>
    <property type="match status" value="1"/>
</dbReference>
<evidence type="ECO:0000313" key="5">
    <source>
        <dbReference type="Proteomes" id="UP000658613"/>
    </source>
</evidence>
<dbReference type="GO" id="GO:0004252">
    <property type="term" value="F:serine-type endopeptidase activity"/>
    <property type="evidence" value="ECO:0007669"/>
    <property type="project" value="InterPro"/>
</dbReference>
<dbReference type="Gene3D" id="2.40.10.10">
    <property type="entry name" value="Trypsin-like serine proteases"/>
    <property type="match status" value="1"/>
</dbReference>
<feature type="transmembrane region" description="Helical" evidence="2">
    <location>
        <begin position="284"/>
        <end position="302"/>
    </location>
</feature>
<feature type="region of interest" description="Disordered" evidence="1">
    <location>
        <begin position="310"/>
        <end position="334"/>
    </location>
</feature>
<dbReference type="PRINTS" id="PR00722">
    <property type="entry name" value="CHYMOTRYPSIN"/>
</dbReference>
<organism evidence="4 5">
    <name type="scientific">Corynebacterium aquatimens</name>
    <dbReference type="NCBI Taxonomy" id="1190508"/>
    <lineage>
        <taxon>Bacteria</taxon>
        <taxon>Bacillati</taxon>
        <taxon>Actinomycetota</taxon>
        <taxon>Actinomycetes</taxon>
        <taxon>Mycobacteriales</taxon>
        <taxon>Corynebacteriaceae</taxon>
        <taxon>Corynebacterium</taxon>
    </lineage>
</organism>
<comment type="caution">
    <text evidence="4">The sequence shown here is derived from an EMBL/GenBank/DDBJ whole genome shotgun (WGS) entry which is preliminary data.</text>
</comment>
<dbReference type="GO" id="GO:0006508">
    <property type="term" value="P:proteolysis"/>
    <property type="evidence" value="ECO:0007669"/>
    <property type="project" value="InterPro"/>
</dbReference>
<proteinExistence type="predicted"/>
<dbReference type="RefSeq" id="WP_231375342.1">
    <property type="nucleotide sequence ID" value="NZ_CP046980.1"/>
</dbReference>
<evidence type="ECO:0000313" key="4">
    <source>
        <dbReference type="EMBL" id="MBG6121324.1"/>
    </source>
</evidence>
<evidence type="ECO:0000256" key="2">
    <source>
        <dbReference type="SAM" id="Phobius"/>
    </source>
</evidence>
<evidence type="ECO:0000256" key="1">
    <source>
        <dbReference type="SAM" id="MobiDB-lite"/>
    </source>
</evidence>
<accession>A0A931DYG5</accession>
<feature type="region of interest" description="Disordered" evidence="1">
    <location>
        <begin position="255"/>
        <end position="280"/>
    </location>
</feature>
<dbReference type="InterPro" id="IPR001254">
    <property type="entry name" value="Trypsin_dom"/>
</dbReference>
<keyword evidence="2" id="KW-0472">Membrane</keyword>
<protein>
    <recommendedName>
        <fullName evidence="3">Peptidase S1 domain-containing protein</fullName>
    </recommendedName>
</protein>
<keyword evidence="5" id="KW-1185">Reference proteome</keyword>
<keyword evidence="2" id="KW-1133">Transmembrane helix</keyword>
<dbReference type="InterPro" id="IPR043504">
    <property type="entry name" value="Peptidase_S1_PA_chymotrypsin"/>
</dbReference>
<dbReference type="InterPro" id="IPR009003">
    <property type="entry name" value="Peptidase_S1_PA"/>
</dbReference>
<sequence length="334" mass="35095">MTTSNAFRSTFGTAMRATAAVGTATAIAGIGVLTPAAAMESDMFAVPSPESNAVVSVRTQDSDAQEGVCTGVAVAPHWVLTARHCVEGFPKVEGSVRTGQGDNQRYYDVDRWEVAHKGDIAMLHTVEDMMLETYPKVSDAVPSVDGEVDIYGWSSDGSGGTTKLPTAKGNVDKETPMALFGGDKALEVSLKDGAKIQPGDSGGPIFTDKAVSGVMSAGLFSDPENPSEEELKANPRVNVTPIADQVGWINTLTSEKEVAPQDRMPQTGNETTDGEQPAGGFNPWWIAAGGAALAIIIGFLAYDAKRNSRRVAQAATKSESQAESIEVPKNETEA</sequence>
<dbReference type="PROSITE" id="PS50240">
    <property type="entry name" value="TRYPSIN_DOM"/>
    <property type="match status" value="1"/>
</dbReference>
<name>A0A931DYG5_9CORY</name>
<dbReference type="SUPFAM" id="SSF50494">
    <property type="entry name" value="Trypsin-like serine proteases"/>
    <property type="match status" value="1"/>
</dbReference>
<reference evidence="4" key="1">
    <citation type="submission" date="2020-11" db="EMBL/GenBank/DDBJ databases">
        <title>Sequencing the genomes of 1000 actinobacteria strains.</title>
        <authorList>
            <person name="Klenk H.-P."/>
        </authorList>
    </citation>
    <scope>NUCLEOTIDE SEQUENCE</scope>
    <source>
        <strain evidence="4">DSM 45632</strain>
    </source>
</reference>